<evidence type="ECO:0000313" key="1">
    <source>
        <dbReference type="EMBL" id="SEN81938.1"/>
    </source>
</evidence>
<dbReference type="Gene3D" id="1.20.1440.60">
    <property type="entry name" value="23S rRNA-intervening sequence"/>
    <property type="match status" value="1"/>
</dbReference>
<dbReference type="EMBL" id="FOBB01000013">
    <property type="protein sequence ID" value="SEN81938.1"/>
    <property type="molecule type" value="Genomic_DNA"/>
</dbReference>
<dbReference type="PANTHER" id="PTHR38471:SF2">
    <property type="entry name" value="FOUR HELIX BUNDLE PROTEIN"/>
    <property type="match status" value="1"/>
</dbReference>
<reference evidence="1 2" key="1">
    <citation type="submission" date="2016-10" db="EMBL/GenBank/DDBJ databases">
        <authorList>
            <person name="de Groot N.N."/>
        </authorList>
    </citation>
    <scope>NUCLEOTIDE SEQUENCE [LARGE SCALE GENOMIC DNA]</scope>
    <source>
        <strain evidence="1 2">DSM 21039</strain>
    </source>
</reference>
<dbReference type="PANTHER" id="PTHR38471">
    <property type="entry name" value="FOUR HELIX BUNDLE PROTEIN"/>
    <property type="match status" value="1"/>
</dbReference>
<organism evidence="1 2">
    <name type="scientific">Chitinophaga rupis</name>
    <dbReference type="NCBI Taxonomy" id="573321"/>
    <lineage>
        <taxon>Bacteria</taxon>
        <taxon>Pseudomonadati</taxon>
        <taxon>Bacteroidota</taxon>
        <taxon>Chitinophagia</taxon>
        <taxon>Chitinophagales</taxon>
        <taxon>Chitinophagaceae</taxon>
        <taxon>Chitinophaga</taxon>
    </lineage>
</organism>
<dbReference type="RefSeq" id="WP_089921050.1">
    <property type="nucleotide sequence ID" value="NZ_FOBB01000013.1"/>
</dbReference>
<sequence>MRDYKKLEIWKKAHLLTQMIYTKVVVCFPKEETYALSSQIKRAAYSIPLNIVEGCGRLTERDFARFLDQALGSAHETEYCALLSFDLGYIKDDIYNEINKQVNEVKAMLIAFIKALRSDNVKSDINS</sequence>
<dbReference type="InterPro" id="IPR012657">
    <property type="entry name" value="23S_rRNA-intervening_sequence"/>
</dbReference>
<dbReference type="NCBIfam" id="TIGR02436">
    <property type="entry name" value="four helix bundle protein"/>
    <property type="match status" value="1"/>
</dbReference>
<dbReference type="AlphaFoldDB" id="A0A1H8JP18"/>
<gene>
    <name evidence="1" type="ORF">SAMN04488505_11390</name>
</gene>
<proteinExistence type="predicted"/>
<protein>
    <submittedName>
        <fullName evidence="1">Four helix bundle protein</fullName>
    </submittedName>
</protein>
<dbReference type="Pfam" id="PF05635">
    <property type="entry name" value="23S_rRNA_IVP"/>
    <property type="match status" value="1"/>
</dbReference>
<accession>A0A1H8JP18</accession>
<dbReference type="STRING" id="573321.SAMN04488505_11390"/>
<dbReference type="InterPro" id="IPR036583">
    <property type="entry name" value="23S_rRNA_IVS_sf"/>
</dbReference>
<dbReference type="SUPFAM" id="SSF158446">
    <property type="entry name" value="IVS-encoded protein-like"/>
    <property type="match status" value="1"/>
</dbReference>
<dbReference type="CDD" id="cd16377">
    <property type="entry name" value="23S_rRNA_IVP_like"/>
    <property type="match status" value="1"/>
</dbReference>
<dbReference type="Proteomes" id="UP000198984">
    <property type="component" value="Unassembled WGS sequence"/>
</dbReference>
<dbReference type="OrthoDB" id="9811959at2"/>
<keyword evidence="2" id="KW-1185">Reference proteome</keyword>
<evidence type="ECO:0000313" key="2">
    <source>
        <dbReference type="Proteomes" id="UP000198984"/>
    </source>
</evidence>
<name>A0A1H8JP18_9BACT</name>